<organism evidence="2 3">
    <name type="scientific">Candidatus Chazhemtobacterium aquaticus</name>
    <dbReference type="NCBI Taxonomy" id="2715735"/>
    <lineage>
        <taxon>Bacteria</taxon>
        <taxon>Candidatus Chazhemtobacteraceae</taxon>
        <taxon>Candidatus Chazhemtobacterium</taxon>
    </lineage>
</organism>
<keyword evidence="3" id="KW-1185">Reference proteome</keyword>
<dbReference type="KEGG" id="caqa:MICH65_0601"/>
<keyword evidence="1" id="KW-0812">Transmembrane</keyword>
<feature type="transmembrane region" description="Helical" evidence="1">
    <location>
        <begin position="43"/>
        <end position="71"/>
    </location>
</feature>
<proteinExistence type="predicted"/>
<gene>
    <name evidence="2" type="ORF">MICH65_0601</name>
</gene>
<dbReference type="AlphaFoldDB" id="A0A857NCJ4"/>
<protein>
    <submittedName>
        <fullName evidence="2">Uncharacterized protein</fullName>
    </submittedName>
</protein>
<accession>A0A857NCJ4</accession>
<sequence length="76" mass="8912">MDQIMMLWQDFISLFPMELQGLIALLIFVGIVLMLVDLIKRNFIWILLLIIFVPASVPIFRTIVDGIFYFLRNVLP</sequence>
<dbReference type="RefSeq" id="WP_161931958.1">
    <property type="nucleotide sequence ID" value="NZ_CP047901.1"/>
</dbReference>
<feature type="transmembrane region" description="Helical" evidence="1">
    <location>
        <begin position="12"/>
        <end position="36"/>
    </location>
</feature>
<dbReference type="EMBL" id="CP047901">
    <property type="protein sequence ID" value="QHO63582.1"/>
    <property type="molecule type" value="Genomic_DNA"/>
</dbReference>
<evidence type="ECO:0000313" key="3">
    <source>
        <dbReference type="Proteomes" id="UP000463983"/>
    </source>
</evidence>
<reference evidence="3" key="1">
    <citation type="journal article" date="2020" name="Microorganisms">
        <title>Complete Genome of a Member of a New Bacterial Lineage in the Microgenomates Group Reveals an Unusual Nucleotide Composition Disparity Between Two Strands of DNA and Limited Metabolic Potential.</title>
        <authorList>
            <person name="Kadnikov V.V."/>
            <person name="Mardanov A.V."/>
            <person name="Beletsky A.V."/>
            <person name="Karnachuk O.V."/>
            <person name="Ravin N.V."/>
        </authorList>
    </citation>
    <scope>NUCLEOTIDE SEQUENCE [LARGE SCALE GENOMIC DNA]</scope>
</reference>
<evidence type="ECO:0000313" key="2">
    <source>
        <dbReference type="EMBL" id="QHO63582.1"/>
    </source>
</evidence>
<evidence type="ECO:0000256" key="1">
    <source>
        <dbReference type="SAM" id="Phobius"/>
    </source>
</evidence>
<name>A0A857NCJ4_9BACT</name>
<keyword evidence="1" id="KW-1133">Transmembrane helix</keyword>
<dbReference type="Proteomes" id="UP000463983">
    <property type="component" value="Chromosome"/>
</dbReference>
<keyword evidence="1" id="KW-0472">Membrane</keyword>